<accession>A0A1M5USQ2</accession>
<sequence>MNTKVYRTRFYYVLFALFCMFIFFLGSTIVMKYFKDDVKPIADYGESVEVFSFEKHDRIDKSEILLKIISTSNSSMSAFLKGEKGIDINLYELIRKNLRDTLNIDNYIKAQFPAIFTLTDGKISTPISKDKDIKVSKDDNLDIQQLEDLIFVEDLMESEEGEFFQENEIKSENLNLEGIPVAQNIKKLEINKEKPYVLIYHTHGTEAYLPVVQNTCHTIEKKYNVLTIGDIVSESLENNGHGVVHITTYHDSPSYNGSYTRSLNTIKNAIGNDENLKVVFDIHRDGIPENASYKSKAVKQSKTVIDGKDVATFSIVIGPDSPNVDEVLKFAKYIKSVSDTLYPGLCKGIIIKPSGKFNQFVSNYYALIEIGSNLNTIEEAQESAKLVGKILSVVIDKVQE</sequence>
<dbReference type="InterPro" id="IPR010897">
    <property type="entry name" value="Spore_II_P"/>
</dbReference>
<dbReference type="STRING" id="1123281.SAMN02745180_00756"/>
<feature type="transmembrane region" description="Helical" evidence="1">
    <location>
        <begin position="12"/>
        <end position="34"/>
    </location>
</feature>
<evidence type="ECO:0000256" key="1">
    <source>
        <dbReference type="SAM" id="Phobius"/>
    </source>
</evidence>
<dbReference type="OrthoDB" id="1633470at2"/>
<gene>
    <name evidence="2" type="ORF">SAMN02745180_00756</name>
</gene>
<evidence type="ECO:0000313" key="2">
    <source>
        <dbReference type="EMBL" id="SHH66019.1"/>
    </source>
</evidence>
<keyword evidence="1" id="KW-0472">Membrane</keyword>
<evidence type="ECO:0000313" key="3">
    <source>
        <dbReference type="Proteomes" id="UP000184389"/>
    </source>
</evidence>
<keyword evidence="3" id="KW-1185">Reference proteome</keyword>
<organism evidence="2 3">
    <name type="scientific">Sporanaerobacter acetigenes DSM 13106</name>
    <dbReference type="NCBI Taxonomy" id="1123281"/>
    <lineage>
        <taxon>Bacteria</taxon>
        <taxon>Bacillati</taxon>
        <taxon>Bacillota</taxon>
        <taxon>Tissierellia</taxon>
        <taxon>Tissierellales</taxon>
        <taxon>Sporanaerobacteraceae</taxon>
        <taxon>Sporanaerobacter</taxon>
    </lineage>
</organism>
<proteinExistence type="predicted"/>
<keyword evidence="1" id="KW-1133">Transmembrane helix</keyword>
<dbReference type="AlphaFoldDB" id="A0A1M5USQ2"/>
<dbReference type="Pfam" id="PF07454">
    <property type="entry name" value="SpoIIP"/>
    <property type="match status" value="1"/>
</dbReference>
<reference evidence="2 3" key="1">
    <citation type="submission" date="2016-11" db="EMBL/GenBank/DDBJ databases">
        <authorList>
            <person name="Jaros S."/>
            <person name="Januszkiewicz K."/>
            <person name="Wedrychowicz H."/>
        </authorList>
    </citation>
    <scope>NUCLEOTIDE SEQUENCE [LARGE SCALE GENOMIC DNA]</scope>
    <source>
        <strain evidence="2 3">DSM 13106</strain>
    </source>
</reference>
<keyword evidence="1" id="KW-0812">Transmembrane</keyword>
<dbReference type="EMBL" id="FQXR01000003">
    <property type="protein sequence ID" value="SHH66019.1"/>
    <property type="molecule type" value="Genomic_DNA"/>
</dbReference>
<dbReference type="NCBIfam" id="TIGR02867">
    <property type="entry name" value="spore_II_P"/>
    <property type="match status" value="1"/>
</dbReference>
<name>A0A1M5USQ2_9FIRM</name>
<protein>
    <submittedName>
        <fullName evidence="2">Stage II sporulation protein P</fullName>
    </submittedName>
</protein>
<dbReference type="RefSeq" id="WP_072743319.1">
    <property type="nucleotide sequence ID" value="NZ_FQXR01000003.1"/>
</dbReference>
<dbReference type="Proteomes" id="UP000184389">
    <property type="component" value="Unassembled WGS sequence"/>
</dbReference>